<evidence type="ECO:0000313" key="2">
    <source>
        <dbReference type="EMBL" id="MBV4496971.1"/>
    </source>
</evidence>
<dbReference type="AlphaFoldDB" id="A0A923FI83"/>
<sequence length="47" mass="4978">MSEKILAMSGDFDADFKSYKQVTDLGTESAAVTIVECGTVNCTALLC</sequence>
<dbReference type="EMBL" id="JABWRB020000002">
    <property type="protein sequence ID" value="MBV4496971.1"/>
    <property type="molecule type" value="Genomic_DNA"/>
</dbReference>
<reference evidence="2" key="3">
    <citation type="submission" date="2021-06" db="EMBL/GenBank/DDBJ databases">
        <title>Updating the genus Pseudomonas: Description of 43 new species and partition of the Pseudomonas putida group.</title>
        <authorList>
            <person name="Girard L."/>
            <person name="Lood C."/>
            <person name="Vandamme P."/>
            <person name="Rokni-Zadeh H."/>
            <person name="Van Noort V."/>
            <person name="Hofte M."/>
            <person name="Lavigne R."/>
            <person name="De Mot R."/>
        </authorList>
    </citation>
    <scope>NUCLEOTIDE SEQUENCE</scope>
    <source>
        <strain evidence="2">SWRI12</strain>
    </source>
</reference>
<reference evidence="1" key="2">
    <citation type="submission" date="2020-07" db="EMBL/GenBank/DDBJ databases">
        <authorList>
            <person name="Lood C."/>
            <person name="Girard L."/>
        </authorList>
    </citation>
    <scope>NUCLEOTIDE SEQUENCE</scope>
    <source>
        <strain evidence="1">SWRI12</strain>
    </source>
</reference>
<reference evidence="1 3" key="1">
    <citation type="journal article" date="2020" name="Microorganisms">
        <title>Reliable Identification of Environmental Pseudomonas Isolates Using the rpoD Gene.</title>
        <authorList>
            <consortium name="The Broad Institute Genome Sequencing Platform"/>
            <person name="Girard L."/>
            <person name="Lood C."/>
            <person name="Rokni-Zadeh H."/>
            <person name="van Noort V."/>
            <person name="Lavigne R."/>
            <person name="De Mot R."/>
        </authorList>
    </citation>
    <scope>NUCLEOTIDE SEQUENCE</scope>
    <source>
        <strain evidence="1 3">SWRI12</strain>
    </source>
</reference>
<name>A0A923FI83_9PSED</name>
<accession>A0A923FI83</accession>
<evidence type="ECO:0000313" key="1">
    <source>
        <dbReference type="EMBL" id="MBC3392908.1"/>
    </source>
</evidence>
<dbReference type="Proteomes" id="UP000636518">
    <property type="component" value="Unassembled WGS sequence"/>
</dbReference>
<gene>
    <name evidence="2" type="ORF">HU715_016580</name>
    <name evidence="1" type="ORF">HU715_24950</name>
</gene>
<evidence type="ECO:0000313" key="3">
    <source>
        <dbReference type="Proteomes" id="UP000636518"/>
    </source>
</evidence>
<dbReference type="RefSeq" id="WP_186709809.1">
    <property type="nucleotide sequence ID" value="NZ_JABWRB020000002.1"/>
</dbReference>
<keyword evidence="3" id="KW-1185">Reference proteome</keyword>
<proteinExistence type="predicted"/>
<protein>
    <submittedName>
        <fullName evidence="1">Uncharacterized protein</fullName>
    </submittedName>
</protein>
<dbReference type="EMBL" id="JABWRB010000045">
    <property type="protein sequence ID" value="MBC3392908.1"/>
    <property type="molecule type" value="Genomic_DNA"/>
</dbReference>
<organism evidence="1">
    <name type="scientific">Pseudomonas zanjanensis</name>
    <dbReference type="NCBI Taxonomy" id="2745496"/>
    <lineage>
        <taxon>Bacteria</taxon>
        <taxon>Pseudomonadati</taxon>
        <taxon>Pseudomonadota</taxon>
        <taxon>Gammaproteobacteria</taxon>
        <taxon>Pseudomonadales</taxon>
        <taxon>Pseudomonadaceae</taxon>
        <taxon>Pseudomonas</taxon>
    </lineage>
</organism>
<comment type="caution">
    <text evidence="1">The sequence shown here is derived from an EMBL/GenBank/DDBJ whole genome shotgun (WGS) entry which is preliminary data.</text>
</comment>